<dbReference type="WBParaSite" id="ACAC_0000780401-mRNA-1">
    <property type="protein sequence ID" value="ACAC_0000780401-mRNA-1"/>
    <property type="gene ID" value="ACAC_0000780401"/>
</dbReference>
<reference evidence="1" key="1">
    <citation type="submission" date="2012-09" db="EMBL/GenBank/DDBJ databases">
        <authorList>
            <person name="Martin A.A."/>
        </authorList>
    </citation>
    <scope>NUCLEOTIDE SEQUENCE</scope>
</reference>
<proteinExistence type="predicted"/>
<evidence type="ECO:0000313" key="1">
    <source>
        <dbReference type="Proteomes" id="UP000035642"/>
    </source>
</evidence>
<name>A0A0K0DBJ2_ANGCA</name>
<protein>
    <submittedName>
        <fullName evidence="2">Uncharacterized protein</fullName>
    </submittedName>
</protein>
<sequence>MTASPMIALNFATTLTDSAIETDVTSRRFLMVFVKAKRVPMFSEIHGVMNKTYDVTKKPNGTKACQGFSKWIFALWRIYREDFLSTTMISIDVPGGKWSQWTWILNYTFRHWFSLPDEINR</sequence>
<reference evidence="2" key="2">
    <citation type="submission" date="2017-02" db="UniProtKB">
        <authorList>
            <consortium name="WormBaseParasite"/>
        </authorList>
    </citation>
    <scope>IDENTIFICATION</scope>
</reference>
<evidence type="ECO:0000313" key="2">
    <source>
        <dbReference type="WBParaSite" id="ACAC_0000780401-mRNA-1"/>
    </source>
</evidence>
<dbReference type="AlphaFoldDB" id="A0A0K0DBJ2"/>
<organism evidence="1 2">
    <name type="scientific">Angiostrongylus cantonensis</name>
    <name type="common">Rat lungworm</name>
    <dbReference type="NCBI Taxonomy" id="6313"/>
    <lineage>
        <taxon>Eukaryota</taxon>
        <taxon>Metazoa</taxon>
        <taxon>Ecdysozoa</taxon>
        <taxon>Nematoda</taxon>
        <taxon>Chromadorea</taxon>
        <taxon>Rhabditida</taxon>
        <taxon>Rhabditina</taxon>
        <taxon>Rhabditomorpha</taxon>
        <taxon>Strongyloidea</taxon>
        <taxon>Metastrongylidae</taxon>
        <taxon>Angiostrongylus</taxon>
    </lineage>
</organism>
<accession>A0A0K0DBJ2</accession>
<dbReference type="Proteomes" id="UP000035642">
    <property type="component" value="Unassembled WGS sequence"/>
</dbReference>
<keyword evidence="1" id="KW-1185">Reference proteome</keyword>